<accession>A0A6V8M0U0</accession>
<protein>
    <submittedName>
        <fullName evidence="3">Cocaine esterase</fullName>
        <ecNumber evidence="3">3.1.1.84</ecNumber>
    </submittedName>
</protein>
<gene>
    <name evidence="3" type="primary">cocE</name>
    <name evidence="3" type="ORF">NNJEOMEG_03494</name>
</gene>
<keyword evidence="1 3" id="KW-0378">Hydrolase</keyword>
<evidence type="ECO:0000259" key="2">
    <source>
        <dbReference type="SMART" id="SM00939"/>
    </source>
</evidence>
<dbReference type="Gene3D" id="3.40.50.1820">
    <property type="entry name" value="alpha/beta hydrolase"/>
    <property type="match status" value="1"/>
</dbReference>
<dbReference type="InterPro" id="IPR005674">
    <property type="entry name" value="CocE/Ser_esterase"/>
</dbReference>
<dbReference type="PANTHER" id="PTHR43056">
    <property type="entry name" value="PEPTIDASE S9 PROLYL OLIGOPEPTIDASE"/>
    <property type="match status" value="1"/>
</dbReference>
<evidence type="ECO:0000256" key="1">
    <source>
        <dbReference type="ARBA" id="ARBA00022801"/>
    </source>
</evidence>
<dbReference type="AlphaFoldDB" id="A0A6V8M0U0"/>
<dbReference type="InterPro" id="IPR013736">
    <property type="entry name" value="Xaa-Pro_dipept_C"/>
</dbReference>
<organism evidence="3 4">
    <name type="scientific">Fundidesulfovibrio magnetotacticus</name>
    <dbReference type="NCBI Taxonomy" id="2730080"/>
    <lineage>
        <taxon>Bacteria</taxon>
        <taxon>Pseudomonadati</taxon>
        <taxon>Thermodesulfobacteriota</taxon>
        <taxon>Desulfovibrionia</taxon>
        <taxon>Desulfovibrionales</taxon>
        <taxon>Desulfovibrionaceae</taxon>
        <taxon>Fundidesulfovibrio</taxon>
    </lineage>
</organism>
<evidence type="ECO:0000313" key="4">
    <source>
        <dbReference type="Proteomes" id="UP000494245"/>
    </source>
</evidence>
<proteinExistence type="predicted"/>
<dbReference type="InterPro" id="IPR029058">
    <property type="entry name" value="AB_hydrolase_fold"/>
</dbReference>
<dbReference type="PANTHER" id="PTHR43056:SF10">
    <property type="entry name" value="COCE_NOND FAMILY, PUTATIVE (AFU_ORTHOLOGUE AFUA_7G00600)-RELATED"/>
    <property type="match status" value="1"/>
</dbReference>
<dbReference type="SUPFAM" id="SSF49785">
    <property type="entry name" value="Galactose-binding domain-like"/>
    <property type="match status" value="1"/>
</dbReference>
<dbReference type="Proteomes" id="UP000494245">
    <property type="component" value="Unassembled WGS sequence"/>
</dbReference>
<evidence type="ECO:0000313" key="3">
    <source>
        <dbReference type="EMBL" id="GFK95626.1"/>
    </source>
</evidence>
<sequence length="559" mass="61828">MDLPSCLARLRYAKERIHRMIRPRVTVTPPPPGVRFERDVPVAMRDGTILRVNVFRPESDGPCPVILCAHPYGKDDLPKPDGKGGHKVPLRFHLFRQPEPFAFSAWTSWEAPDPAFWVPRGYCVVNCDLRGFGTSDGQGTLLSHAESLDYFDLIQWAASQPWSTGKVGLLGVSYLALSQYRVAQLNPPGLAAICPWEGFSDLYRDLAYPGGVREDGFMKLWSRQVLKAGRTTDNPRQAQLDHPLRDAWWQEHAPDLESINVPMLVCASFSDHCLHSGGSLRAFQRASSAHKWLYTHRGGKWSTFYGEEARKAQTAFFGQFLKGEDTGILDTPPVRLEVRESGNAVREVRQEPSWPLPGTVWTPLHLDDSGSLSAAIPSRRTGLTLDLPSGRAVFEHVFDQDTELTGSMNLRLHLELEGAKDCCLFAGVYKLSGRRTVGFEGSYGFGLDRVATGWLRASHREGGVVSTLPGASEPAHTRAQPLAPGVVVPLDIALLPSATFFRKGEGMRLVVQGRWFEPRNPLFGQFPAGYEASTPCRARLHFGEGCDSALTVPVIPPRG</sequence>
<reference evidence="3 4" key="1">
    <citation type="submission" date="2020-04" db="EMBL/GenBank/DDBJ databases">
        <authorList>
            <consortium name="Desulfovibrio sp. FSS-1 genome sequencing consortium"/>
            <person name="Shimoshige H."/>
            <person name="Kobayashi H."/>
            <person name="Maekawa T."/>
        </authorList>
    </citation>
    <scope>NUCLEOTIDE SEQUENCE [LARGE SCALE GENOMIC DNA]</scope>
    <source>
        <strain evidence="3 4">SIID29052-01</strain>
    </source>
</reference>
<dbReference type="GO" id="GO:0008239">
    <property type="term" value="F:dipeptidyl-peptidase activity"/>
    <property type="evidence" value="ECO:0007669"/>
    <property type="project" value="InterPro"/>
</dbReference>
<dbReference type="SMART" id="SM00939">
    <property type="entry name" value="PepX_C"/>
    <property type="match status" value="1"/>
</dbReference>
<dbReference type="InterPro" id="IPR050585">
    <property type="entry name" value="Xaa-Pro_dipeptidyl-ppase/CocE"/>
</dbReference>
<keyword evidence="4" id="KW-1185">Reference proteome</keyword>
<dbReference type="Gene3D" id="2.60.120.260">
    <property type="entry name" value="Galactose-binding domain-like"/>
    <property type="match status" value="1"/>
</dbReference>
<comment type="caution">
    <text evidence="3">The sequence shown here is derived from an EMBL/GenBank/DDBJ whole genome shotgun (WGS) entry which is preliminary data.</text>
</comment>
<dbReference type="InterPro" id="IPR000383">
    <property type="entry name" value="Xaa-Pro-like_dom"/>
</dbReference>
<dbReference type="SUPFAM" id="SSF53474">
    <property type="entry name" value="alpha/beta-Hydrolases"/>
    <property type="match status" value="1"/>
</dbReference>
<dbReference type="RefSeq" id="WP_173086767.1">
    <property type="nucleotide sequence ID" value="NZ_BLTE01000019.1"/>
</dbReference>
<dbReference type="InterPro" id="IPR008979">
    <property type="entry name" value="Galactose-bd-like_sf"/>
</dbReference>
<dbReference type="NCBIfam" id="TIGR00976">
    <property type="entry name" value="CocE_NonD"/>
    <property type="match status" value="2"/>
</dbReference>
<name>A0A6V8M0U0_9BACT</name>
<dbReference type="EMBL" id="BLTE01000019">
    <property type="protein sequence ID" value="GFK95626.1"/>
    <property type="molecule type" value="Genomic_DNA"/>
</dbReference>
<reference evidence="3 4" key="2">
    <citation type="submission" date="2020-05" db="EMBL/GenBank/DDBJ databases">
        <title>Draft genome sequence of Desulfovibrio sp. strainFSS-1.</title>
        <authorList>
            <person name="Shimoshige H."/>
            <person name="Kobayashi H."/>
            <person name="Maekawa T."/>
        </authorList>
    </citation>
    <scope>NUCLEOTIDE SEQUENCE [LARGE SCALE GENOMIC DNA]</scope>
    <source>
        <strain evidence="3 4">SIID29052-01</strain>
    </source>
</reference>
<dbReference type="Pfam" id="PF08530">
    <property type="entry name" value="PepX_C"/>
    <property type="match status" value="1"/>
</dbReference>
<dbReference type="EC" id="3.1.1.84" evidence="3"/>
<feature type="domain" description="Xaa-Pro dipeptidyl-peptidase C-terminal" evidence="2">
    <location>
        <begin position="314"/>
        <end position="551"/>
    </location>
</feature>
<dbReference type="Pfam" id="PF02129">
    <property type="entry name" value="Peptidase_S15"/>
    <property type="match status" value="1"/>
</dbReference>
<dbReference type="Gene3D" id="1.10.3020.20">
    <property type="match status" value="1"/>
</dbReference>